<dbReference type="GO" id="GO:0016973">
    <property type="term" value="P:poly(A)+ mRNA export from nucleus"/>
    <property type="evidence" value="ECO:0007669"/>
    <property type="project" value="TreeGrafter"/>
</dbReference>
<dbReference type="PANTHER" id="PTHR11225">
    <property type="entry name" value="NUCLEAR PORE COMPLEX PROTEIN NUP93 NUCLEOPORIN NUP93 DEAD EYE PROTEIN"/>
    <property type="match status" value="1"/>
</dbReference>
<dbReference type="OrthoDB" id="1918363at2759"/>
<comment type="similarity">
    <text evidence="2 4">Belongs to the nucleoporin interacting component (NIC) family.</text>
</comment>
<gene>
    <name evidence="6" type="ORF">CHC_T00002849001</name>
</gene>
<evidence type="ECO:0000256" key="1">
    <source>
        <dbReference type="ARBA" id="ARBA00004259"/>
    </source>
</evidence>
<keyword evidence="4" id="KW-0509">mRNA transport</keyword>
<dbReference type="GO" id="GO:0005643">
    <property type="term" value="C:nuclear pore"/>
    <property type="evidence" value="ECO:0007669"/>
    <property type="project" value="UniProtKB-SubCell"/>
</dbReference>
<dbReference type="GO" id="GO:0006606">
    <property type="term" value="P:protein import into nucleus"/>
    <property type="evidence" value="ECO:0007669"/>
    <property type="project" value="TreeGrafter"/>
</dbReference>
<evidence type="ECO:0000256" key="3">
    <source>
        <dbReference type="ARBA" id="ARBA00023242"/>
    </source>
</evidence>
<accession>R7Q9V9</accession>
<sequence length="504" mass="55985">MADDIKDEGAPMTPGMLCTEAAHESLARLYAEEAWLSNDPYLRASIALLMRLEILHSYDDVLEGTEGRMSSHSPGPTDQAHSLALPDEDIAGLLASVEDYLWFRLWLCRPPLEQEATLGQWTSNSDFVNLTEIQENMRVCGSKHFDPEGKQPLVYAFVLVCCGLHEEAVSYLTSHANEHLMHAAVHIAIVLYQLRWIDDDMAFHAILARYISNFSRLFPTEAALYLMTLRDRDRLRQSLKELILETGEYELLTKGDGDGELLGALGKLPPRGKELPSGLTAADIENIRVDTAHVGALEAAQRGEFAIAADLYKLSGELAESADMTMRNLAEVVDKQSSSRRAPAIAEAQKVLQSSCASNIVATSIAALLKTSEFFEEYWKGRYQSAWDALRHTGVVPIAAADIANCRWDLAGSQAKFDHCLQENTLQVLQLALNIAEVALEQNEVQHLDSPPRRGDNRPHEIRGNPPLPYRSEMKALCMFAGCIQISDAVTSEKLIRIEMLLSR</sequence>
<keyword evidence="3 4" id="KW-0539">Nucleus</keyword>
<organism evidence="6 7">
    <name type="scientific">Chondrus crispus</name>
    <name type="common">Carrageen Irish moss</name>
    <name type="synonym">Polymorpha crispa</name>
    <dbReference type="NCBI Taxonomy" id="2769"/>
    <lineage>
        <taxon>Eukaryota</taxon>
        <taxon>Rhodophyta</taxon>
        <taxon>Florideophyceae</taxon>
        <taxon>Rhodymeniophycidae</taxon>
        <taxon>Gigartinales</taxon>
        <taxon>Gigartinaceae</taxon>
        <taxon>Chondrus</taxon>
    </lineage>
</organism>
<dbReference type="AlphaFoldDB" id="R7Q9V9"/>
<dbReference type="InterPro" id="IPR007231">
    <property type="entry name" value="Nucleoporin_int_Nup93/Nic96"/>
</dbReference>
<evidence type="ECO:0000313" key="7">
    <source>
        <dbReference type="Proteomes" id="UP000012073"/>
    </source>
</evidence>
<evidence type="ECO:0000313" key="6">
    <source>
        <dbReference type="EMBL" id="CDF34186.1"/>
    </source>
</evidence>
<dbReference type="GeneID" id="17321721"/>
<keyword evidence="4" id="KW-0811">Translocation</keyword>
<evidence type="ECO:0000256" key="2">
    <source>
        <dbReference type="ARBA" id="ARBA00010186"/>
    </source>
</evidence>
<dbReference type="RefSeq" id="XP_005714005.1">
    <property type="nucleotide sequence ID" value="XM_005713948.1"/>
</dbReference>
<feature type="region of interest" description="Disordered" evidence="5">
    <location>
        <begin position="446"/>
        <end position="468"/>
    </location>
</feature>
<name>R7Q9V9_CHOCR</name>
<proteinExistence type="inferred from homology"/>
<dbReference type="Pfam" id="PF04097">
    <property type="entry name" value="Nic96"/>
    <property type="match status" value="1"/>
</dbReference>
<dbReference type="Gramene" id="CDF34186">
    <property type="protein sequence ID" value="CDF34186"/>
    <property type="gene ID" value="CHC_T00002849001"/>
</dbReference>
<keyword evidence="4" id="KW-0906">Nuclear pore complex</keyword>
<dbReference type="PhylomeDB" id="R7Q9V9"/>
<comment type="subcellular location">
    <subcellularLocation>
        <location evidence="1">Nucleus envelope</location>
    </subcellularLocation>
    <subcellularLocation>
        <location evidence="4">Nucleus</location>
        <location evidence="4">Nuclear pore complex</location>
    </subcellularLocation>
</comment>
<keyword evidence="4" id="KW-0653">Protein transport</keyword>
<dbReference type="EMBL" id="HG001676">
    <property type="protein sequence ID" value="CDF34186.1"/>
    <property type="molecule type" value="Genomic_DNA"/>
</dbReference>
<dbReference type="GO" id="GO:0017056">
    <property type="term" value="F:structural constituent of nuclear pore"/>
    <property type="evidence" value="ECO:0007669"/>
    <property type="project" value="InterPro"/>
</dbReference>
<dbReference type="STRING" id="2769.R7Q9V9"/>
<keyword evidence="4" id="KW-0813">Transport</keyword>
<keyword evidence="7" id="KW-1185">Reference proteome</keyword>
<protein>
    <recommendedName>
        <fullName evidence="4">Nuclear pore protein</fullName>
    </recommendedName>
</protein>
<evidence type="ECO:0000256" key="5">
    <source>
        <dbReference type="SAM" id="MobiDB-lite"/>
    </source>
</evidence>
<reference evidence="7" key="1">
    <citation type="journal article" date="2013" name="Proc. Natl. Acad. Sci. U.S.A.">
        <title>Genome structure and metabolic features in the red seaweed Chondrus crispus shed light on evolution of the Archaeplastida.</title>
        <authorList>
            <person name="Collen J."/>
            <person name="Porcel B."/>
            <person name="Carre W."/>
            <person name="Ball S.G."/>
            <person name="Chaparro C."/>
            <person name="Tonon T."/>
            <person name="Barbeyron T."/>
            <person name="Michel G."/>
            <person name="Noel B."/>
            <person name="Valentin K."/>
            <person name="Elias M."/>
            <person name="Artiguenave F."/>
            <person name="Arun A."/>
            <person name="Aury J.M."/>
            <person name="Barbosa-Neto J.F."/>
            <person name="Bothwell J.H."/>
            <person name="Bouget F.Y."/>
            <person name="Brillet L."/>
            <person name="Cabello-Hurtado F."/>
            <person name="Capella-Gutierrez S."/>
            <person name="Charrier B."/>
            <person name="Cladiere L."/>
            <person name="Cock J.M."/>
            <person name="Coelho S.M."/>
            <person name="Colleoni C."/>
            <person name="Czjzek M."/>
            <person name="Da Silva C."/>
            <person name="Delage L."/>
            <person name="Denoeud F."/>
            <person name="Deschamps P."/>
            <person name="Dittami S.M."/>
            <person name="Gabaldon T."/>
            <person name="Gachon C.M."/>
            <person name="Groisillier A."/>
            <person name="Herve C."/>
            <person name="Jabbari K."/>
            <person name="Katinka M."/>
            <person name="Kloareg B."/>
            <person name="Kowalczyk N."/>
            <person name="Labadie K."/>
            <person name="Leblanc C."/>
            <person name="Lopez P.J."/>
            <person name="McLachlan D.H."/>
            <person name="Meslet-Cladiere L."/>
            <person name="Moustafa A."/>
            <person name="Nehr Z."/>
            <person name="Nyvall Collen P."/>
            <person name="Panaud O."/>
            <person name="Partensky F."/>
            <person name="Poulain J."/>
            <person name="Rensing S.A."/>
            <person name="Rousvoal S."/>
            <person name="Samson G."/>
            <person name="Symeonidi A."/>
            <person name="Weissenbach J."/>
            <person name="Zambounis A."/>
            <person name="Wincker P."/>
            <person name="Boyen C."/>
        </authorList>
    </citation>
    <scope>NUCLEOTIDE SEQUENCE [LARGE SCALE GENOMIC DNA]</scope>
    <source>
        <strain evidence="7">cv. Stackhouse</strain>
    </source>
</reference>
<evidence type="ECO:0000256" key="4">
    <source>
        <dbReference type="RuleBase" id="RU364035"/>
    </source>
</evidence>
<dbReference type="Proteomes" id="UP000012073">
    <property type="component" value="Unassembled WGS sequence"/>
</dbReference>
<feature type="compositionally biased region" description="Basic and acidic residues" evidence="5">
    <location>
        <begin position="446"/>
        <end position="463"/>
    </location>
</feature>
<dbReference type="KEGG" id="ccp:CHC_T00002849001"/>
<dbReference type="PANTHER" id="PTHR11225:SF4">
    <property type="entry name" value="NUCLEAR PORE COMPLEX PROTEIN NUP93"/>
    <property type="match status" value="1"/>
</dbReference>
<keyword evidence="4" id="KW-0472">Membrane</keyword>